<dbReference type="EMBL" id="JXTB01000688">
    <property type="protein sequence ID" value="PON33981.1"/>
    <property type="molecule type" value="Genomic_DNA"/>
</dbReference>
<sequence>MPVMEVAMGSGALVKGASGHGTLIYHGVHLVNPMLMDDFGPDLVLGHRVTVIDSKLTIASGLEAFVGIPISHRKKNVLRV</sequence>
<comment type="caution">
    <text evidence="1">The sequence shown here is derived from an EMBL/GenBank/DDBJ whole genome shotgun (WGS) entry which is preliminary data.</text>
</comment>
<evidence type="ECO:0000313" key="2">
    <source>
        <dbReference type="Proteomes" id="UP000237105"/>
    </source>
</evidence>
<dbReference type="AlphaFoldDB" id="A0A2P5ABT8"/>
<keyword evidence="2" id="KW-1185">Reference proteome</keyword>
<reference evidence="2" key="1">
    <citation type="submission" date="2016-06" db="EMBL/GenBank/DDBJ databases">
        <title>Parallel loss of symbiosis genes in relatives of nitrogen-fixing non-legume Parasponia.</title>
        <authorList>
            <person name="Van Velzen R."/>
            <person name="Holmer R."/>
            <person name="Bu F."/>
            <person name="Rutten L."/>
            <person name="Van Zeijl A."/>
            <person name="Liu W."/>
            <person name="Santuari L."/>
            <person name="Cao Q."/>
            <person name="Sharma T."/>
            <person name="Shen D."/>
            <person name="Roswanjaya Y."/>
            <person name="Wardhani T."/>
            <person name="Kalhor M.S."/>
            <person name="Jansen J."/>
            <person name="Van den Hoogen J."/>
            <person name="Gungor B."/>
            <person name="Hartog M."/>
            <person name="Hontelez J."/>
            <person name="Verver J."/>
            <person name="Yang W.-C."/>
            <person name="Schijlen E."/>
            <person name="Repin R."/>
            <person name="Schilthuizen M."/>
            <person name="Schranz E."/>
            <person name="Heidstra R."/>
            <person name="Miyata K."/>
            <person name="Fedorova E."/>
            <person name="Kohlen W."/>
            <person name="Bisseling T."/>
            <person name="Smit S."/>
            <person name="Geurts R."/>
        </authorList>
    </citation>
    <scope>NUCLEOTIDE SEQUENCE [LARGE SCALE GENOMIC DNA]</scope>
    <source>
        <strain evidence="2">cv. WU1-14</strain>
    </source>
</reference>
<evidence type="ECO:0000313" key="1">
    <source>
        <dbReference type="EMBL" id="PON33981.1"/>
    </source>
</evidence>
<organism evidence="1 2">
    <name type="scientific">Parasponia andersonii</name>
    <name type="common">Sponia andersonii</name>
    <dbReference type="NCBI Taxonomy" id="3476"/>
    <lineage>
        <taxon>Eukaryota</taxon>
        <taxon>Viridiplantae</taxon>
        <taxon>Streptophyta</taxon>
        <taxon>Embryophyta</taxon>
        <taxon>Tracheophyta</taxon>
        <taxon>Spermatophyta</taxon>
        <taxon>Magnoliopsida</taxon>
        <taxon>eudicotyledons</taxon>
        <taxon>Gunneridae</taxon>
        <taxon>Pentapetalae</taxon>
        <taxon>rosids</taxon>
        <taxon>fabids</taxon>
        <taxon>Rosales</taxon>
        <taxon>Cannabaceae</taxon>
        <taxon>Parasponia</taxon>
    </lineage>
</organism>
<proteinExistence type="predicted"/>
<name>A0A2P5ABT8_PARAD</name>
<dbReference type="Proteomes" id="UP000237105">
    <property type="component" value="Unassembled WGS sequence"/>
</dbReference>
<gene>
    <name evidence="1" type="ORF">PanWU01x14_348190</name>
</gene>
<accession>A0A2P5ABT8</accession>
<protein>
    <submittedName>
        <fullName evidence="1">Uncharacterized protein</fullName>
    </submittedName>
</protein>